<evidence type="ECO:0000256" key="2">
    <source>
        <dbReference type="ARBA" id="ARBA00022723"/>
    </source>
</evidence>
<keyword evidence="3 5" id="KW-0560">Oxidoreductase</keyword>
<name>A0ABW1KGQ2_9ACTN</name>
<keyword evidence="4 5" id="KW-0408">Iron</keyword>
<keyword evidence="5" id="KW-0223">Dioxygenase</keyword>
<dbReference type="Pfam" id="PF03055">
    <property type="entry name" value="RPE65"/>
    <property type="match status" value="1"/>
</dbReference>
<reference evidence="8" key="1">
    <citation type="journal article" date="2019" name="Int. J. Syst. Evol. Microbiol.">
        <title>The Global Catalogue of Microorganisms (GCM) 10K type strain sequencing project: providing services to taxonomists for standard genome sequencing and annotation.</title>
        <authorList>
            <consortium name="The Broad Institute Genomics Platform"/>
            <consortium name="The Broad Institute Genome Sequencing Center for Infectious Disease"/>
            <person name="Wu L."/>
            <person name="Ma J."/>
        </authorList>
    </citation>
    <scope>NUCLEOTIDE SEQUENCE [LARGE SCALE GENOMIC DNA]</scope>
    <source>
        <strain evidence="8">ZS-35-S2</strain>
    </source>
</reference>
<dbReference type="PANTHER" id="PTHR10543:SF89">
    <property type="entry name" value="CAROTENOID 9,10(9',10')-CLEAVAGE DIOXYGENASE 1"/>
    <property type="match status" value="1"/>
</dbReference>
<dbReference type="InterPro" id="IPR004294">
    <property type="entry name" value="Carotenoid_Oase"/>
</dbReference>
<keyword evidence="2 5" id="KW-0479">Metal-binding</keyword>
<dbReference type="PANTHER" id="PTHR10543">
    <property type="entry name" value="BETA-CAROTENE DIOXYGENASE"/>
    <property type="match status" value="1"/>
</dbReference>
<accession>A0ABW1KGQ2</accession>
<comment type="similarity">
    <text evidence="1 5">Belongs to the carotenoid oxygenase family.</text>
</comment>
<evidence type="ECO:0000256" key="4">
    <source>
        <dbReference type="ARBA" id="ARBA00023004"/>
    </source>
</evidence>
<proteinExistence type="inferred from homology"/>
<gene>
    <name evidence="7" type="ORF">ACFP2T_31905</name>
</gene>
<evidence type="ECO:0000256" key="6">
    <source>
        <dbReference type="SAM" id="MobiDB-lite"/>
    </source>
</evidence>
<protein>
    <recommendedName>
        <fullName evidence="5">Dioxygenase</fullName>
        <ecNumber evidence="5">1.13.11.-</ecNumber>
    </recommendedName>
</protein>
<sequence length="473" mass="52223">MTSTAGTSPYLLGAFAPLREEATEHRLVVTGRVPDELDGLFTQIGPSPVRPPRHRSAERYPWLLADGLVCGVRLRGGRGLWFRNRWIRSRRVARALGGRRAPGPRHFPVDTVNTNVVSHSGLVLALVESGCLPVQLSSTLDSVGYTDLGGQLPRGFSAHPKLDPETGDLHVLAYSPLRTWAEYLVLAPSGRVRTVRRVPLHGRPMLHDIALTPNYVLFFDLPVRFDGVKGLRGGFPYRWRDEHQSRVGVLPRAGGAMRWIAIPPCFVYHVVGAEEISPDRIVVRAIRYARLFDEHTEDPFGRPGTLWEWDLDLTADSAPARQLDGRPSEMPRIDPRRQGRAHRFYYAVTATTSQAVRTHAPDGLVKYDLRRQAGEVRRLRPGDATTEAVFVPRADSAAEDAGWILHFRYDGDRDASDLVVFDAEDFTGPPLATVRLPVRVPVGAHSTWIPAADLASTPGTGPGHEAPGHEASA</sequence>
<evidence type="ECO:0000313" key="8">
    <source>
        <dbReference type="Proteomes" id="UP001596203"/>
    </source>
</evidence>
<keyword evidence="8" id="KW-1185">Reference proteome</keyword>
<dbReference type="RefSeq" id="WP_377428321.1">
    <property type="nucleotide sequence ID" value="NZ_JBHSPR010000037.1"/>
</dbReference>
<evidence type="ECO:0000256" key="1">
    <source>
        <dbReference type="ARBA" id="ARBA00006787"/>
    </source>
</evidence>
<organism evidence="7 8">
    <name type="scientific">Plantactinospora solaniradicis</name>
    <dbReference type="NCBI Taxonomy" id="1723736"/>
    <lineage>
        <taxon>Bacteria</taxon>
        <taxon>Bacillati</taxon>
        <taxon>Actinomycetota</taxon>
        <taxon>Actinomycetes</taxon>
        <taxon>Micromonosporales</taxon>
        <taxon>Micromonosporaceae</taxon>
        <taxon>Plantactinospora</taxon>
    </lineage>
</organism>
<dbReference type="EMBL" id="JBHSPR010000037">
    <property type="protein sequence ID" value="MFC6020760.1"/>
    <property type="molecule type" value="Genomic_DNA"/>
</dbReference>
<evidence type="ECO:0000256" key="5">
    <source>
        <dbReference type="RuleBase" id="RU364048"/>
    </source>
</evidence>
<comment type="caution">
    <text evidence="7">The sequence shown here is derived from an EMBL/GenBank/DDBJ whole genome shotgun (WGS) entry which is preliminary data.</text>
</comment>
<feature type="region of interest" description="Disordered" evidence="6">
    <location>
        <begin position="453"/>
        <end position="473"/>
    </location>
</feature>
<dbReference type="EC" id="1.13.11.-" evidence="5"/>
<evidence type="ECO:0000313" key="7">
    <source>
        <dbReference type="EMBL" id="MFC6020760.1"/>
    </source>
</evidence>
<evidence type="ECO:0000256" key="3">
    <source>
        <dbReference type="ARBA" id="ARBA00023002"/>
    </source>
</evidence>
<dbReference type="Proteomes" id="UP001596203">
    <property type="component" value="Unassembled WGS sequence"/>
</dbReference>
<comment type="cofactor">
    <cofactor evidence="5">
        <name>Fe(2+)</name>
        <dbReference type="ChEBI" id="CHEBI:29033"/>
    </cofactor>
    <text evidence="5">Binds 1 Fe(2+) ion per subunit.</text>
</comment>